<keyword evidence="2" id="KW-1185">Reference proteome</keyword>
<dbReference type="AlphaFoldDB" id="A0AAU9KBN6"/>
<organism evidence="1 2">
    <name type="scientific">Blepharisma stoltei</name>
    <dbReference type="NCBI Taxonomy" id="1481888"/>
    <lineage>
        <taxon>Eukaryota</taxon>
        <taxon>Sar</taxon>
        <taxon>Alveolata</taxon>
        <taxon>Ciliophora</taxon>
        <taxon>Postciliodesmatophora</taxon>
        <taxon>Heterotrichea</taxon>
        <taxon>Heterotrichida</taxon>
        <taxon>Blepharismidae</taxon>
        <taxon>Blepharisma</taxon>
    </lineage>
</organism>
<accession>A0AAU9KBN6</accession>
<reference evidence="1" key="1">
    <citation type="submission" date="2021-09" db="EMBL/GenBank/DDBJ databases">
        <authorList>
            <consortium name="AG Swart"/>
            <person name="Singh M."/>
            <person name="Singh A."/>
            <person name="Seah K."/>
            <person name="Emmerich C."/>
        </authorList>
    </citation>
    <scope>NUCLEOTIDE SEQUENCE</scope>
    <source>
        <strain evidence="1">ATCC30299</strain>
    </source>
</reference>
<sequence length="88" mass="10373">MEFCALLFEMKEVVHTQKSQKMEFLIDSQLKRKIQSLKCNSQFYARSCPISLRVAYRRCWLSLFSSESIFSLEIKFNTKSELGLVSEH</sequence>
<comment type="caution">
    <text evidence="1">The sequence shown here is derived from an EMBL/GenBank/DDBJ whole genome shotgun (WGS) entry which is preliminary data.</text>
</comment>
<evidence type="ECO:0000313" key="1">
    <source>
        <dbReference type="EMBL" id="CAG9334891.1"/>
    </source>
</evidence>
<protein>
    <submittedName>
        <fullName evidence="1">Uncharacterized protein</fullName>
    </submittedName>
</protein>
<dbReference type="Proteomes" id="UP001162131">
    <property type="component" value="Unassembled WGS sequence"/>
</dbReference>
<proteinExistence type="predicted"/>
<name>A0AAU9KBN6_9CILI</name>
<dbReference type="EMBL" id="CAJZBQ010000060">
    <property type="protein sequence ID" value="CAG9334891.1"/>
    <property type="molecule type" value="Genomic_DNA"/>
</dbReference>
<evidence type="ECO:0000313" key="2">
    <source>
        <dbReference type="Proteomes" id="UP001162131"/>
    </source>
</evidence>
<gene>
    <name evidence="1" type="ORF">BSTOLATCC_MIC62716</name>
</gene>